<dbReference type="EMBL" id="AUZX01013888">
    <property type="protein sequence ID" value="EQD34171.1"/>
    <property type="molecule type" value="Genomic_DNA"/>
</dbReference>
<feature type="non-terminal residue" evidence="7">
    <location>
        <position position="1"/>
    </location>
</feature>
<protein>
    <submittedName>
        <fullName evidence="7">Isoleucyl-tRNA synthetase</fullName>
    </submittedName>
</protein>
<keyword evidence="2" id="KW-0547">Nucleotide-binding</keyword>
<keyword evidence="1" id="KW-0436">Ligase</keyword>
<name>T0YFJ7_9ZZZZ</name>
<proteinExistence type="predicted"/>
<dbReference type="InterPro" id="IPR002300">
    <property type="entry name" value="aa-tRNA-synth_Ia"/>
</dbReference>
<dbReference type="Gene3D" id="3.40.50.620">
    <property type="entry name" value="HUPs"/>
    <property type="match status" value="1"/>
</dbReference>
<dbReference type="Pfam" id="PF00133">
    <property type="entry name" value="tRNA-synt_1"/>
    <property type="match status" value="1"/>
</dbReference>
<evidence type="ECO:0000256" key="2">
    <source>
        <dbReference type="ARBA" id="ARBA00022741"/>
    </source>
</evidence>
<comment type="caution">
    <text evidence="7">The sequence shown here is derived from an EMBL/GenBank/DDBJ whole genome shotgun (WGS) entry which is preliminary data.</text>
</comment>
<dbReference type="PANTHER" id="PTHR42765">
    <property type="entry name" value="SOLEUCYL-TRNA SYNTHETASE"/>
    <property type="match status" value="1"/>
</dbReference>
<dbReference type="GO" id="GO:0005829">
    <property type="term" value="C:cytosol"/>
    <property type="evidence" value="ECO:0007669"/>
    <property type="project" value="TreeGrafter"/>
</dbReference>
<dbReference type="InterPro" id="IPR050081">
    <property type="entry name" value="Ile-tRNA_ligase"/>
</dbReference>
<keyword evidence="3" id="KW-0067">ATP-binding</keyword>
<organism evidence="7">
    <name type="scientific">mine drainage metagenome</name>
    <dbReference type="NCBI Taxonomy" id="410659"/>
    <lineage>
        <taxon>unclassified sequences</taxon>
        <taxon>metagenomes</taxon>
        <taxon>ecological metagenomes</taxon>
    </lineage>
</organism>
<feature type="non-terminal residue" evidence="7">
    <location>
        <position position="173"/>
    </location>
</feature>
<sequence>PADLYLEGPDQFRGYFNSSLTTAVATRGRAPYRQVVCHGFVVDGEGRKMSKSIGNTIAPDEIVQASGADVLRLWATSADYTADIRVSKEVLAGVSEGYRKIRNTWRFLLGNLDGFDPARDLVPLSELTGLEGYMRGRMGELVQTVRESYESYALQGVYQAVLNFAAVDLSSLY</sequence>
<gene>
    <name evidence="7" type="ORF">B1A_18814</name>
</gene>
<evidence type="ECO:0000256" key="1">
    <source>
        <dbReference type="ARBA" id="ARBA00022598"/>
    </source>
</evidence>
<dbReference type="GO" id="GO:0006428">
    <property type="term" value="P:isoleucyl-tRNA aminoacylation"/>
    <property type="evidence" value="ECO:0007669"/>
    <property type="project" value="TreeGrafter"/>
</dbReference>
<evidence type="ECO:0000256" key="5">
    <source>
        <dbReference type="ARBA" id="ARBA00023146"/>
    </source>
</evidence>
<dbReference type="AlphaFoldDB" id="T0YFJ7"/>
<dbReference type="GO" id="GO:0005524">
    <property type="term" value="F:ATP binding"/>
    <property type="evidence" value="ECO:0007669"/>
    <property type="project" value="UniProtKB-KW"/>
</dbReference>
<feature type="domain" description="Aminoacyl-tRNA synthetase class Ia" evidence="6">
    <location>
        <begin position="1"/>
        <end position="87"/>
    </location>
</feature>
<dbReference type="PANTHER" id="PTHR42765:SF1">
    <property type="entry name" value="ISOLEUCINE--TRNA LIGASE, MITOCHONDRIAL"/>
    <property type="match status" value="1"/>
</dbReference>
<dbReference type="GO" id="GO:0004822">
    <property type="term" value="F:isoleucine-tRNA ligase activity"/>
    <property type="evidence" value="ECO:0007669"/>
    <property type="project" value="TreeGrafter"/>
</dbReference>
<accession>T0YFJ7</accession>
<dbReference type="InterPro" id="IPR014729">
    <property type="entry name" value="Rossmann-like_a/b/a_fold"/>
</dbReference>
<dbReference type="Gene3D" id="1.10.730.20">
    <property type="match status" value="1"/>
</dbReference>
<reference evidence="7" key="1">
    <citation type="submission" date="2013-08" db="EMBL/GenBank/DDBJ databases">
        <authorList>
            <person name="Mendez C."/>
            <person name="Richter M."/>
            <person name="Ferrer M."/>
            <person name="Sanchez J."/>
        </authorList>
    </citation>
    <scope>NUCLEOTIDE SEQUENCE</scope>
</reference>
<dbReference type="SUPFAM" id="SSF47323">
    <property type="entry name" value="Anticodon-binding domain of a subclass of class I aminoacyl-tRNA synthetases"/>
    <property type="match status" value="1"/>
</dbReference>
<evidence type="ECO:0000256" key="4">
    <source>
        <dbReference type="ARBA" id="ARBA00022917"/>
    </source>
</evidence>
<evidence type="ECO:0000313" key="7">
    <source>
        <dbReference type="EMBL" id="EQD34171.1"/>
    </source>
</evidence>
<dbReference type="InterPro" id="IPR009080">
    <property type="entry name" value="tRNAsynth_Ia_anticodon-bd"/>
</dbReference>
<keyword evidence="5 7" id="KW-0030">Aminoacyl-tRNA synthetase</keyword>
<keyword evidence="4" id="KW-0648">Protein biosynthesis</keyword>
<evidence type="ECO:0000256" key="3">
    <source>
        <dbReference type="ARBA" id="ARBA00022840"/>
    </source>
</evidence>
<evidence type="ECO:0000259" key="6">
    <source>
        <dbReference type="Pfam" id="PF00133"/>
    </source>
</evidence>
<reference evidence="7" key="2">
    <citation type="journal article" date="2014" name="ISME J.">
        <title>Microbial stratification in low pH oxic and suboxic macroscopic growths along an acid mine drainage.</title>
        <authorList>
            <person name="Mendez-Garcia C."/>
            <person name="Mesa V."/>
            <person name="Sprenger R.R."/>
            <person name="Richter M."/>
            <person name="Diez M.S."/>
            <person name="Solano J."/>
            <person name="Bargiela R."/>
            <person name="Golyshina O.V."/>
            <person name="Manteca A."/>
            <person name="Ramos J.L."/>
            <person name="Gallego J.R."/>
            <person name="Llorente I."/>
            <person name="Martins Dos Santos V.A."/>
            <person name="Jensen O.N."/>
            <person name="Pelaez A.I."/>
            <person name="Sanchez J."/>
            <person name="Ferrer M."/>
        </authorList>
    </citation>
    <scope>NUCLEOTIDE SEQUENCE</scope>
</reference>
<dbReference type="SUPFAM" id="SSF52374">
    <property type="entry name" value="Nucleotidylyl transferase"/>
    <property type="match status" value="1"/>
</dbReference>